<dbReference type="GO" id="GO:0005737">
    <property type="term" value="C:cytoplasm"/>
    <property type="evidence" value="ECO:0007669"/>
    <property type="project" value="TreeGrafter"/>
</dbReference>
<dbReference type="GO" id="GO:0016879">
    <property type="term" value="F:ligase activity, forming carbon-nitrogen bonds"/>
    <property type="evidence" value="ECO:0007669"/>
    <property type="project" value="TreeGrafter"/>
</dbReference>
<keyword evidence="1" id="KW-0547">Nucleotide-binding</keyword>
<dbReference type="Gene3D" id="3.30.470.20">
    <property type="entry name" value="ATP-grasp fold, B domain"/>
    <property type="match status" value="1"/>
</dbReference>
<dbReference type="EMBL" id="DSUH01000026">
    <property type="protein sequence ID" value="HGU31448.1"/>
    <property type="molecule type" value="Genomic_DNA"/>
</dbReference>
<evidence type="ECO:0000259" key="2">
    <source>
        <dbReference type="PROSITE" id="PS50975"/>
    </source>
</evidence>
<comment type="caution">
    <text evidence="3">The sequence shown here is derived from an EMBL/GenBank/DDBJ whole genome shotgun (WGS) entry which is preliminary data.</text>
</comment>
<proteinExistence type="predicted"/>
<keyword evidence="1" id="KW-0067">ATP-binding</keyword>
<dbReference type="SUPFAM" id="SSF56059">
    <property type="entry name" value="Glutathione synthetase ATP-binding domain-like"/>
    <property type="match status" value="1"/>
</dbReference>
<organism evidence="3">
    <name type="scientific">Desulfatirhabdium butyrativorans</name>
    <dbReference type="NCBI Taxonomy" id="340467"/>
    <lineage>
        <taxon>Bacteria</taxon>
        <taxon>Pseudomonadati</taxon>
        <taxon>Thermodesulfobacteriota</taxon>
        <taxon>Desulfobacteria</taxon>
        <taxon>Desulfobacterales</taxon>
        <taxon>Desulfatirhabdiaceae</taxon>
        <taxon>Desulfatirhabdium</taxon>
    </lineage>
</organism>
<feature type="domain" description="ATP-grasp" evidence="2">
    <location>
        <begin position="77"/>
        <end position="279"/>
    </location>
</feature>
<dbReference type="AlphaFoldDB" id="A0A7C4RMT9"/>
<evidence type="ECO:0000256" key="1">
    <source>
        <dbReference type="PROSITE-ProRule" id="PRU00409"/>
    </source>
</evidence>
<name>A0A7C4RMT9_9BACT</name>
<gene>
    <name evidence="3" type="ORF">ENS29_01165</name>
</gene>
<dbReference type="Pfam" id="PF08443">
    <property type="entry name" value="RimK"/>
    <property type="match status" value="1"/>
</dbReference>
<dbReference type="PANTHER" id="PTHR21621:SF0">
    <property type="entry name" value="BETA-CITRYLGLUTAMATE SYNTHASE B-RELATED"/>
    <property type="match status" value="1"/>
</dbReference>
<dbReference type="InterPro" id="IPR013651">
    <property type="entry name" value="ATP-grasp_RimK-type"/>
</dbReference>
<accession>A0A7C4RMT9</accession>
<evidence type="ECO:0000313" key="3">
    <source>
        <dbReference type="EMBL" id="HGU31448.1"/>
    </source>
</evidence>
<dbReference type="InterPro" id="IPR011761">
    <property type="entry name" value="ATP-grasp"/>
</dbReference>
<sequence>MQPMIVSYHPCIVADRNALCAGRLPDETDRQIMAEADAVILPQGCSKPLYETAKSACSHVWPCYDARFTYPGKTGQTRLFQSVGLPHPDTEVYAGTAEYLARTDNGSRPPFSFPMVLKLDWGGEGETVFRIDDLAALHRWMDHMARWEKTGQSGFLLQRYVPCRNRTLRVAVIGLHRIVYWRRQSDPDKFHANLDKGGVIDVDVEPDIRDAALEAIERLCSAARIHLAGVDLLFSEEEKDPFPLFLEINYFFGRKGLGGSEAYYRLLLEAARHWVRSIGLDDAAIRA</sequence>
<dbReference type="GO" id="GO:0046872">
    <property type="term" value="F:metal ion binding"/>
    <property type="evidence" value="ECO:0007669"/>
    <property type="project" value="InterPro"/>
</dbReference>
<dbReference type="PROSITE" id="PS50975">
    <property type="entry name" value="ATP_GRASP"/>
    <property type="match status" value="1"/>
</dbReference>
<dbReference type="PANTHER" id="PTHR21621">
    <property type="entry name" value="RIBOSOMAL PROTEIN S6 MODIFICATION PROTEIN"/>
    <property type="match status" value="1"/>
</dbReference>
<reference evidence="3" key="1">
    <citation type="journal article" date="2020" name="mSystems">
        <title>Genome- and Community-Level Interaction Insights into Carbon Utilization and Element Cycling Functions of Hydrothermarchaeota in Hydrothermal Sediment.</title>
        <authorList>
            <person name="Zhou Z."/>
            <person name="Liu Y."/>
            <person name="Xu W."/>
            <person name="Pan J."/>
            <person name="Luo Z.H."/>
            <person name="Li M."/>
        </authorList>
    </citation>
    <scope>NUCLEOTIDE SEQUENCE [LARGE SCALE GENOMIC DNA]</scope>
    <source>
        <strain evidence="3">SpSt-477</strain>
    </source>
</reference>
<protein>
    <recommendedName>
        <fullName evidence="2">ATP-grasp domain-containing protein</fullName>
    </recommendedName>
</protein>
<dbReference type="GO" id="GO:0005524">
    <property type="term" value="F:ATP binding"/>
    <property type="evidence" value="ECO:0007669"/>
    <property type="project" value="UniProtKB-UniRule"/>
</dbReference>